<name>C4J1V2_MAIZE</name>
<sequence length="55" mass="6652">MTQINTTIRSYIVLNKILIKRKTQRQQRLPLHTNEPPQQHITTRPRQLQKFQNMA</sequence>
<dbReference type="EMBL" id="BT084799">
    <property type="protein sequence ID" value="ACR35152.1"/>
    <property type="molecule type" value="mRNA"/>
</dbReference>
<protein>
    <submittedName>
        <fullName evidence="2">Uncharacterized protein</fullName>
    </submittedName>
</protein>
<feature type="region of interest" description="Disordered" evidence="1">
    <location>
        <begin position="23"/>
        <end position="55"/>
    </location>
</feature>
<organism evidence="2">
    <name type="scientific">Zea mays</name>
    <name type="common">Maize</name>
    <dbReference type="NCBI Taxonomy" id="4577"/>
    <lineage>
        <taxon>Eukaryota</taxon>
        <taxon>Viridiplantae</taxon>
        <taxon>Streptophyta</taxon>
        <taxon>Embryophyta</taxon>
        <taxon>Tracheophyta</taxon>
        <taxon>Spermatophyta</taxon>
        <taxon>Magnoliopsida</taxon>
        <taxon>Liliopsida</taxon>
        <taxon>Poales</taxon>
        <taxon>Poaceae</taxon>
        <taxon>PACMAD clade</taxon>
        <taxon>Panicoideae</taxon>
        <taxon>Andropogonodae</taxon>
        <taxon>Andropogoneae</taxon>
        <taxon>Tripsacinae</taxon>
        <taxon>Zea</taxon>
    </lineage>
</organism>
<dbReference type="AlphaFoldDB" id="C4J1V2"/>
<reference evidence="2" key="1">
    <citation type="journal article" date="2009" name="PLoS Genet.">
        <title>Sequencing, mapping, and analysis of 27,455 maize full-length cDNAs.</title>
        <authorList>
            <person name="Soderlund C."/>
            <person name="Descour A."/>
            <person name="Kudrna D."/>
            <person name="Bomhoff M."/>
            <person name="Boyd L."/>
            <person name="Currie J."/>
            <person name="Angelova A."/>
            <person name="Collura K."/>
            <person name="Wissotski M."/>
            <person name="Ashley E."/>
            <person name="Morrow D."/>
            <person name="Fernandes J."/>
            <person name="Walbot V."/>
            <person name="Yu Y."/>
        </authorList>
    </citation>
    <scope>NUCLEOTIDE SEQUENCE</scope>
    <source>
        <strain evidence="2">B73</strain>
    </source>
</reference>
<accession>C4J1V2</accession>
<feature type="compositionally biased region" description="Polar residues" evidence="1">
    <location>
        <begin position="35"/>
        <end position="55"/>
    </location>
</feature>
<evidence type="ECO:0000313" key="2">
    <source>
        <dbReference type="EMBL" id="ACR35152.1"/>
    </source>
</evidence>
<reference evidence="2" key="2">
    <citation type="submission" date="2012-06" db="EMBL/GenBank/DDBJ databases">
        <authorList>
            <person name="Yu Y."/>
            <person name="Currie J."/>
            <person name="Lomeli R."/>
            <person name="Angelova A."/>
            <person name="Collura K."/>
            <person name="Wissotski M."/>
            <person name="Campos D."/>
            <person name="Kudrna D."/>
            <person name="Golser W."/>
            <person name="Ashely E."/>
            <person name="Descour A."/>
            <person name="Fernandes J."/>
            <person name="Soderlund C."/>
            <person name="Walbot V."/>
        </authorList>
    </citation>
    <scope>NUCLEOTIDE SEQUENCE</scope>
    <source>
        <strain evidence="2">B73</strain>
    </source>
</reference>
<evidence type="ECO:0000256" key="1">
    <source>
        <dbReference type="SAM" id="MobiDB-lite"/>
    </source>
</evidence>
<proteinExistence type="evidence at transcript level"/>